<organism evidence="1 2">
    <name type="scientific">Apiosordaria backusii</name>
    <dbReference type="NCBI Taxonomy" id="314023"/>
    <lineage>
        <taxon>Eukaryota</taxon>
        <taxon>Fungi</taxon>
        <taxon>Dikarya</taxon>
        <taxon>Ascomycota</taxon>
        <taxon>Pezizomycotina</taxon>
        <taxon>Sordariomycetes</taxon>
        <taxon>Sordariomycetidae</taxon>
        <taxon>Sordariales</taxon>
        <taxon>Lasiosphaeriaceae</taxon>
        <taxon>Apiosordaria</taxon>
    </lineage>
</organism>
<sequence length="242" mass="27756">MKSTWRDYFTTAVNSSWGCLYTGKPAVETCRLPCKVGTLCTLFFNQKTWNLDQSGWVSHTNRQVFLSSPLLSCVLLLRFVNLLPFLSPGGRLWNPRYKKKALEIKWSNSHRTRKLVVEASFSNGQTRRRRDPPCAAPSSDLTALCVYLSHWMKCSRCWVAASGQTIILNYRSIDLRAWHNGVPTLHSLAIIRREVPGMVIHILLKNPISFSRDAFFARNCHRFPARYPFPSSWSMALGLFRS</sequence>
<evidence type="ECO:0000313" key="1">
    <source>
        <dbReference type="EMBL" id="KAK0716463.1"/>
    </source>
</evidence>
<dbReference type="AlphaFoldDB" id="A0AA40DYQ2"/>
<proteinExistence type="predicted"/>
<gene>
    <name evidence="1" type="ORF">B0T21DRAFT_62471</name>
</gene>
<dbReference type="Proteomes" id="UP001172159">
    <property type="component" value="Unassembled WGS sequence"/>
</dbReference>
<evidence type="ECO:0000313" key="2">
    <source>
        <dbReference type="Proteomes" id="UP001172159"/>
    </source>
</evidence>
<protein>
    <submittedName>
        <fullName evidence="1">Uncharacterized protein</fullName>
    </submittedName>
</protein>
<keyword evidence="2" id="KW-1185">Reference proteome</keyword>
<reference evidence="1" key="1">
    <citation type="submission" date="2023-06" db="EMBL/GenBank/DDBJ databases">
        <title>Genome-scale phylogeny and comparative genomics of the fungal order Sordariales.</title>
        <authorList>
            <consortium name="Lawrence Berkeley National Laboratory"/>
            <person name="Hensen N."/>
            <person name="Bonometti L."/>
            <person name="Westerberg I."/>
            <person name="Brannstrom I.O."/>
            <person name="Guillou S."/>
            <person name="Cros-Aarteil S."/>
            <person name="Calhoun S."/>
            <person name="Haridas S."/>
            <person name="Kuo A."/>
            <person name="Mondo S."/>
            <person name="Pangilinan J."/>
            <person name="Riley R."/>
            <person name="Labutti K."/>
            <person name="Andreopoulos B."/>
            <person name="Lipzen A."/>
            <person name="Chen C."/>
            <person name="Yanf M."/>
            <person name="Daum C."/>
            <person name="Ng V."/>
            <person name="Clum A."/>
            <person name="Steindorff A."/>
            <person name="Ohm R."/>
            <person name="Martin F."/>
            <person name="Silar P."/>
            <person name="Natvig D."/>
            <person name="Lalanne C."/>
            <person name="Gautier V."/>
            <person name="Ament-Velasquez S.L."/>
            <person name="Kruys A."/>
            <person name="Hutchinson M.I."/>
            <person name="Powell A.J."/>
            <person name="Barry K."/>
            <person name="Miller A.N."/>
            <person name="Grigoriev I.V."/>
            <person name="Debuchy R."/>
            <person name="Gladieux P."/>
            <person name="Thoren M.H."/>
            <person name="Johannesson H."/>
        </authorList>
    </citation>
    <scope>NUCLEOTIDE SEQUENCE</scope>
    <source>
        <strain evidence="1">CBS 540.89</strain>
    </source>
</reference>
<dbReference type="EMBL" id="JAUKTV010000014">
    <property type="protein sequence ID" value="KAK0716463.1"/>
    <property type="molecule type" value="Genomic_DNA"/>
</dbReference>
<comment type="caution">
    <text evidence="1">The sequence shown here is derived from an EMBL/GenBank/DDBJ whole genome shotgun (WGS) entry which is preliminary data.</text>
</comment>
<name>A0AA40DYQ2_9PEZI</name>
<accession>A0AA40DYQ2</accession>